<gene>
    <name evidence="1" type="ORF">A3D25_00335</name>
</gene>
<dbReference type="InterPro" id="IPR036097">
    <property type="entry name" value="HisK_dim/P_sf"/>
</dbReference>
<protein>
    <recommendedName>
        <fullName evidence="3">Signal transduction histidine kinase dimerisation/phosphoacceptor domain-containing protein</fullName>
    </recommendedName>
</protein>
<dbReference type="AlphaFoldDB" id="A0A1F5KHY8"/>
<dbReference type="Gene3D" id="1.10.287.130">
    <property type="match status" value="1"/>
</dbReference>
<proteinExistence type="predicted"/>
<comment type="caution">
    <text evidence="1">The sequence shown here is derived from an EMBL/GenBank/DDBJ whole genome shotgun (WGS) entry which is preliminary data.</text>
</comment>
<organism evidence="1 2">
    <name type="scientific">Candidatus Daviesbacteria bacterium RIFCSPHIGHO2_02_FULL_43_12</name>
    <dbReference type="NCBI Taxonomy" id="1797776"/>
    <lineage>
        <taxon>Bacteria</taxon>
        <taxon>Candidatus Daviesiibacteriota</taxon>
    </lineage>
</organism>
<dbReference type="SUPFAM" id="SSF47384">
    <property type="entry name" value="Homodimeric domain of signal transducing histidine kinase"/>
    <property type="match status" value="1"/>
</dbReference>
<dbReference type="EMBL" id="MFDD01000008">
    <property type="protein sequence ID" value="OGE40553.1"/>
    <property type="molecule type" value="Genomic_DNA"/>
</dbReference>
<sequence>MASADQRPSSERKPQTYTRFGRPLLASLVRPFIRPLNRLLRVDERIAAASQQARLEGVRLVANSMAHHINGPLGVVGGYTELLQRTSRTPQELVFLAAMAQASAEITDFVASVGRVQRVVTTSPPAMPDVQILDLARSTQPAPADKP</sequence>
<name>A0A1F5KHY8_9BACT</name>
<dbReference type="Proteomes" id="UP000177328">
    <property type="component" value="Unassembled WGS sequence"/>
</dbReference>
<evidence type="ECO:0000313" key="1">
    <source>
        <dbReference type="EMBL" id="OGE40553.1"/>
    </source>
</evidence>
<evidence type="ECO:0000313" key="2">
    <source>
        <dbReference type="Proteomes" id="UP000177328"/>
    </source>
</evidence>
<evidence type="ECO:0008006" key="3">
    <source>
        <dbReference type="Google" id="ProtNLM"/>
    </source>
</evidence>
<dbReference type="GO" id="GO:0000155">
    <property type="term" value="F:phosphorelay sensor kinase activity"/>
    <property type="evidence" value="ECO:0007669"/>
    <property type="project" value="InterPro"/>
</dbReference>
<accession>A0A1F5KHY8</accession>
<reference evidence="1 2" key="1">
    <citation type="journal article" date="2016" name="Nat. Commun.">
        <title>Thousands of microbial genomes shed light on interconnected biogeochemical processes in an aquifer system.</title>
        <authorList>
            <person name="Anantharaman K."/>
            <person name="Brown C.T."/>
            <person name="Hug L.A."/>
            <person name="Sharon I."/>
            <person name="Castelle C.J."/>
            <person name="Probst A.J."/>
            <person name="Thomas B.C."/>
            <person name="Singh A."/>
            <person name="Wilkins M.J."/>
            <person name="Karaoz U."/>
            <person name="Brodie E.L."/>
            <person name="Williams K.H."/>
            <person name="Hubbard S.S."/>
            <person name="Banfield J.F."/>
        </authorList>
    </citation>
    <scope>NUCLEOTIDE SEQUENCE [LARGE SCALE GENOMIC DNA]</scope>
</reference>